<accession>A0A1Y1HVT3</accession>
<evidence type="ECO:0000313" key="2">
    <source>
        <dbReference type="Proteomes" id="UP000054558"/>
    </source>
</evidence>
<name>A0A1Y1HVT3_KLENI</name>
<proteinExistence type="predicted"/>
<dbReference type="EMBL" id="DF237071">
    <property type="protein sequence ID" value="GAQ82740.1"/>
    <property type="molecule type" value="Genomic_DNA"/>
</dbReference>
<sequence length="446" mass="47506">MASKIALRALPALVCLIFVTYLPRNTVARVLLQQATNSSLALGGPASEGIQGYLLVIDGETQGQVTVLDLASGSVNDTLQLADSYASGFTTSSGRYAIFLQYDGNLTSVYDSNYEIGFDQGAWSIEQTATPGLSDFALDVTSPSNFATLGPITAIFFDEEGRACIIDERQLGNASYSPTFIKSDRQHGFVAPLSEDFFAIGYVNQSAINDEEVALAQGVQVYNTDGTVVYNRSRTACPELHGTATNGKDALFACNGSVLVISYTAPDNFTHKSIPLPLNVRAYEVIGSGKFSTFFGVSYGAPPDYLSIGIHFFDPAAGEARLVVNATTEGEVINAVLDPAGDLLAVLTAGENGTLITLNPRTGAEMRRVTGVLSGDLSTAFDTSDDVWPAVQVGLGRLFVMIPKKAAVEEYHQDTLEVLRTFNVGGAPSSAVVLGPIKYWDNFAQH</sequence>
<evidence type="ECO:0000313" key="1">
    <source>
        <dbReference type="EMBL" id="GAQ82740.1"/>
    </source>
</evidence>
<dbReference type="AlphaFoldDB" id="A0A1Y1HVT3"/>
<organism evidence="1 2">
    <name type="scientific">Klebsormidium nitens</name>
    <name type="common">Green alga</name>
    <name type="synonym">Ulothrix nitens</name>
    <dbReference type="NCBI Taxonomy" id="105231"/>
    <lineage>
        <taxon>Eukaryota</taxon>
        <taxon>Viridiplantae</taxon>
        <taxon>Streptophyta</taxon>
        <taxon>Klebsormidiophyceae</taxon>
        <taxon>Klebsormidiales</taxon>
        <taxon>Klebsormidiaceae</taxon>
        <taxon>Klebsormidium</taxon>
    </lineage>
</organism>
<gene>
    <name evidence="1" type="ORF">KFL_001220080</name>
</gene>
<dbReference type="SUPFAM" id="SSF50998">
    <property type="entry name" value="Quinoprotein alcohol dehydrogenase-like"/>
    <property type="match status" value="1"/>
</dbReference>
<dbReference type="Proteomes" id="UP000054558">
    <property type="component" value="Unassembled WGS sequence"/>
</dbReference>
<keyword evidence="2" id="KW-1185">Reference proteome</keyword>
<protein>
    <submittedName>
        <fullName evidence="1">Uncharacterized protein</fullName>
    </submittedName>
</protein>
<reference evidence="1 2" key="1">
    <citation type="journal article" date="2014" name="Nat. Commun.">
        <title>Klebsormidium flaccidum genome reveals primary factors for plant terrestrial adaptation.</title>
        <authorList>
            <person name="Hori K."/>
            <person name="Maruyama F."/>
            <person name="Fujisawa T."/>
            <person name="Togashi T."/>
            <person name="Yamamoto N."/>
            <person name="Seo M."/>
            <person name="Sato S."/>
            <person name="Yamada T."/>
            <person name="Mori H."/>
            <person name="Tajima N."/>
            <person name="Moriyama T."/>
            <person name="Ikeuchi M."/>
            <person name="Watanabe M."/>
            <person name="Wada H."/>
            <person name="Kobayashi K."/>
            <person name="Saito M."/>
            <person name="Masuda T."/>
            <person name="Sasaki-Sekimoto Y."/>
            <person name="Mashiguchi K."/>
            <person name="Awai K."/>
            <person name="Shimojima M."/>
            <person name="Masuda S."/>
            <person name="Iwai M."/>
            <person name="Nobusawa T."/>
            <person name="Narise T."/>
            <person name="Kondo S."/>
            <person name="Saito H."/>
            <person name="Sato R."/>
            <person name="Murakawa M."/>
            <person name="Ihara Y."/>
            <person name="Oshima-Yamada Y."/>
            <person name="Ohtaka K."/>
            <person name="Satoh M."/>
            <person name="Sonobe K."/>
            <person name="Ishii M."/>
            <person name="Ohtani R."/>
            <person name="Kanamori-Sato M."/>
            <person name="Honoki R."/>
            <person name="Miyazaki D."/>
            <person name="Mochizuki H."/>
            <person name="Umetsu J."/>
            <person name="Higashi K."/>
            <person name="Shibata D."/>
            <person name="Kamiya Y."/>
            <person name="Sato N."/>
            <person name="Nakamura Y."/>
            <person name="Tabata S."/>
            <person name="Ida S."/>
            <person name="Kurokawa K."/>
            <person name="Ohta H."/>
        </authorList>
    </citation>
    <scope>NUCLEOTIDE SEQUENCE [LARGE SCALE GENOMIC DNA]</scope>
    <source>
        <strain evidence="1 2">NIES-2285</strain>
    </source>
</reference>
<dbReference type="InterPro" id="IPR011047">
    <property type="entry name" value="Quinoprotein_ADH-like_sf"/>
</dbReference>